<sequence>MKKIKTVFNLVQNENEPARLNLYGFIGQTFWNEDEQSITAKAVAKALSEIDSDEVDVHINSYGGIAFEGIGIYNQLKQSNKKINIYIDAIAASAASVIAMAGDTIFMPENAQIMVHHAATDVYGNVEELTKAIQGLNAMDESMIKTYETRFVGTEEELIKLMDDETYLNAEEAIALGFADEIVDSAANDDEDSTEENVKQSLFAKYSGNQMVARKNSRITSAQITSNGIQYEEKVPIEDNHETTAESMASKFAKFIAEEGN</sequence>
<evidence type="ECO:0000313" key="7">
    <source>
        <dbReference type="EMBL" id="KRK83462.1"/>
    </source>
</evidence>
<dbReference type="GO" id="GO:0006515">
    <property type="term" value="P:protein quality control for misfolded or incompletely synthesized proteins"/>
    <property type="evidence" value="ECO:0007669"/>
    <property type="project" value="TreeGrafter"/>
</dbReference>
<dbReference type="Gene3D" id="3.90.226.10">
    <property type="entry name" value="2-enoyl-CoA Hydratase, Chain A, domain 1"/>
    <property type="match status" value="1"/>
</dbReference>
<evidence type="ECO:0000256" key="5">
    <source>
        <dbReference type="ARBA" id="ARBA00022825"/>
    </source>
</evidence>
<dbReference type="Pfam" id="PF00574">
    <property type="entry name" value="CLP_protease"/>
    <property type="match status" value="1"/>
</dbReference>
<organism evidence="7 8">
    <name type="scientific">Companilactobacillus bobalius DSM 19674</name>
    <dbReference type="NCBI Taxonomy" id="1423788"/>
    <lineage>
        <taxon>Bacteria</taxon>
        <taxon>Bacillati</taxon>
        <taxon>Bacillota</taxon>
        <taxon>Bacilli</taxon>
        <taxon>Lactobacillales</taxon>
        <taxon>Lactobacillaceae</taxon>
        <taxon>Companilactobacillus</taxon>
        <taxon>Companilactobacillus bobalius</taxon>
    </lineage>
</organism>
<proteinExistence type="inferred from homology"/>
<protein>
    <recommendedName>
        <fullName evidence="6">ATP-dependent Clp protease proteolytic subunit</fullName>
    </recommendedName>
</protein>
<gene>
    <name evidence="7" type="ORF">FC78_GL001418</name>
</gene>
<dbReference type="RefSeq" id="WP_158106614.1">
    <property type="nucleotide sequence ID" value="NZ_AZDY01000036.1"/>
</dbReference>
<evidence type="ECO:0000256" key="3">
    <source>
        <dbReference type="ARBA" id="ARBA00022670"/>
    </source>
</evidence>
<keyword evidence="8" id="KW-1185">Reference proteome</keyword>
<evidence type="ECO:0000313" key="8">
    <source>
        <dbReference type="Proteomes" id="UP000051515"/>
    </source>
</evidence>
<dbReference type="AlphaFoldDB" id="A0A0R1KIW4"/>
<comment type="caution">
    <text evidence="7">The sequence shown here is derived from an EMBL/GenBank/DDBJ whole genome shotgun (WGS) entry which is preliminary data.</text>
</comment>
<dbReference type="GO" id="GO:0004176">
    <property type="term" value="F:ATP-dependent peptidase activity"/>
    <property type="evidence" value="ECO:0007669"/>
    <property type="project" value="InterPro"/>
</dbReference>
<dbReference type="STRING" id="1423788.FC78_GL001418"/>
<keyword evidence="5" id="KW-0720">Serine protease</keyword>
<evidence type="ECO:0000256" key="6">
    <source>
        <dbReference type="RuleBase" id="RU003567"/>
    </source>
</evidence>
<dbReference type="PATRIC" id="fig|1423788.3.peg.1464"/>
<dbReference type="GO" id="GO:0051117">
    <property type="term" value="F:ATPase binding"/>
    <property type="evidence" value="ECO:0007669"/>
    <property type="project" value="TreeGrafter"/>
</dbReference>
<comment type="similarity">
    <text evidence="1 6">Belongs to the peptidase S14 family.</text>
</comment>
<accession>A0A0R1KIW4</accession>
<dbReference type="CDD" id="cd07016">
    <property type="entry name" value="S14_ClpP_1"/>
    <property type="match status" value="1"/>
</dbReference>
<dbReference type="PANTHER" id="PTHR10381:SF70">
    <property type="entry name" value="ATP-DEPENDENT CLP PROTEASE PROTEOLYTIC SUBUNIT"/>
    <property type="match status" value="1"/>
</dbReference>
<dbReference type="NCBIfam" id="NF045542">
    <property type="entry name" value="Clp_rel_HeadMat"/>
    <property type="match status" value="1"/>
</dbReference>
<dbReference type="GO" id="GO:0004252">
    <property type="term" value="F:serine-type endopeptidase activity"/>
    <property type="evidence" value="ECO:0007669"/>
    <property type="project" value="InterPro"/>
</dbReference>
<dbReference type="InterPro" id="IPR001907">
    <property type="entry name" value="ClpP"/>
</dbReference>
<keyword evidence="3 7" id="KW-0645">Protease</keyword>
<evidence type="ECO:0000256" key="2">
    <source>
        <dbReference type="ARBA" id="ARBA00022490"/>
    </source>
</evidence>
<name>A0A0R1KIW4_9LACO</name>
<evidence type="ECO:0000256" key="1">
    <source>
        <dbReference type="ARBA" id="ARBA00007039"/>
    </source>
</evidence>
<keyword evidence="2" id="KW-0963">Cytoplasm</keyword>
<dbReference type="InterPro" id="IPR029045">
    <property type="entry name" value="ClpP/crotonase-like_dom_sf"/>
</dbReference>
<evidence type="ECO:0000256" key="4">
    <source>
        <dbReference type="ARBA" id="ARBA00022801"/>
    </source>
</evidence>
<reference evidence="7 8" key="1">
    <citation type="journal article" date="2015" name="Genome Announc.">
        <title>Expanding the biotechnology potential of lactobacilli through comparative genomics of 213 strains and associated genera.</title>
        <authorList>
            <person name="Sun Z."/>
            <person name="Harris H.M."/>
            <person name="McCann A."/>
            <person name="Guo C."/>
            <person name="Argimon S."/>
            <person name="Zhang W."/>
            <person name="Yang X."/>
            <person name="Jeffery I.B."/>
            <person name="Cooney J.C."/>
            <person name="Kagawa T.F."/>
            <person name="Liu W."/>
            <person name="Song Y."/>
            <person name="Salvetti E."/>
            <person name="Wrobel A."/>
            <person name="Rasinkangas P."/>
            <person name="Parkhill J."/>
            <person name="Rea M.C."/>
            <person name="O'Sullivan O."/>
            <person name="Ritari J."/>
            <person name="Douillard F.P."/>
            <person name="Paul Ross R."/>
            <person name="Yang R."/>
            <person name="Briner A.E."/>
            <person name="Felis G.E."/>
            <person name="de Vos W.M."/>
            <person name="Barrangou R."/>
            <person name="Klaenhammer T.R."/>
            <person name="Caufield P.W."/>
            <person name="Cui Y."/>
            <person name="Zhang H."/>
            <person name="O'Toole P.W."/>
        </authorList>
    </citation>
    <scope>NUCLEOTIDE SEQUENCE [LARGE SCALE GENOMIC DNA]</scope>
    <source>
        <strain evidence="7 8">DSM 19674</strain>
    </source>
</reference>
<dbReference type="PRINTS" id="PR00127">
    <property type="entry name" value="CLPPROTEASEP"/>
</dbReference>
<keyword evidence="4" id="KW-0378">Hydrolase</keyword>
<dbReference type="PANTHER" id="PTHR10381">
    <property type="entry name" value="ATP-DEPENDENT CLP PROTEASE PROTEOLYTIC SUBUNIT"/>
    <property type="match status" value="1"/>
</dbReference>
<dbReference type="SUPFAM" id="SSF52096">
    <property type="entry name" value="ClpP/crotonase"/>
    <property type="match status" value="1"/>
</dbReference>
<dbReference type="InterPro" id="IPR023562">
    <property type="entry name" value="ClpP/TepA"/>
</dbReference>
<dbReference type="EMBL" id="AZDY01000036">
    <property type="protein sequence ID" value="KRK83462.1"/>
    <property type="molecule type" value="Genomic_DNA"/>
</dbReference>
<dbReference type="GO" id="GO:0009368">
    <property type="term" value="C:endopeptidase Clp complex"/>
    <property type="evidence" value="ECO:0007669"/>
    <property type="project" value="TreeGrafter"/>
</dbReference>
<dbReference type="Proteomes" id="UP000051515">
    <property type="component" value="Unassembled WGS sequence"/>
</dbReference>